<dbReference type="InterPro" id="IPR010497">
    <property type="entry name" value="Epoxide_hydro_N"/>
</dbReference>
<protein>
    <recommendedName>
        <fullName evidence="1">Epoxide hydrolase N-terminal domain-containing protein</fullName>
    </recommendedName>
</protein>
<dbReference type="Gene3D" id="3.40.50.1820">
    <property type="entry name" value="alpha/beta hydrolase"/>
    <property type="match status" value="1"/>
</dbReference>
<keyword evidence="3" id="KW-1185">Reference proteome</keyword>
<reference evidence="2" key="1">
    <citation type="submission" date="2020-06" db="EMBL/GenBank/DDBJ databases">
        <authorList>
            <person name="Onetto C."/>
        </authorList>
    </citation>
    <scope>NUCLEOTIDE SEQUENCE</scope>
</reference>
<dbReference type="InterPro" id="IPR029058">
    <property type="entry name" value="AB_hydrolase_fold"/>
</dbReference>
<proteinExistence type="predicted"/>
<name>A0A9N8K518_9PEZI</name>
<evidence type="ECO:0000313" key="2">
    <source>
        <dbReference type="EMBL" id="CAD0100794.1"/>
    </source>
</evidence>
<sequence>MAKSSTDKTTPRITPFTVRVSDDDLQQLDLLLRITPIAKPTYENSLPDGDRKYGMRHDWLKQAVEEWKNTFDW</sequence>
<gene>
    <name evidence="2" type="ORF">AWRI4233_LOCUS9619</name>
</gene>
<dbReference type="Pfam" id="PF06441">
    <property type="entry name" value="EHN"/>
    <property type="match status" value="1"/>
</dbReference>
<evidence type="ECO:0000259" key="1">
    <source>
        <dbReference type="Pfam" id="PF06441"/>
    </source>
</evidence>
<organism evidence="2 3">
    <name type="scientific">Aureobasidium mustum</name>
    <dbReference type="NCBI Taxonomy" id="2773714"/>
    <lineage>
        <taxon>Eukaryota</taxon>
        <taxon>Fungi</taxon>
        <taxon>Dikarya</taxon>
        <taxon>Ascomycota</taxon>
        <taxon>Pezizomycotina</taxon>
        <taxon>Dothideomycetes</taxon>
        <taxon>Dothideomycetidae</taxon>
        <taxon>Dothideales</taxon>
        <taxon>Saccotheciaceae</taxon>
        <taxon>Aureobasidium</taxon>
    </lineage>
</organism>
<comment type="caution">
    <text evidence="2">The sequence shown here is derived from an EMBL/GenBank/DDBJ whole genome shotgun (WGS) entry which is preliminary data.</text>
</comment>
<dbReference type="Proteomes" id="UP000714618">
    <property type="component" value="Unassembled WGS sequence"/>
</dbReference>
<evidence type="ECO:0000313" key="3">
    <source>
        <dbReference type="Proteomes" id="UP000714618"/>
    </source>
</evidence>
<accession>A0A9N8K518</accession>
<dbReference type="AlphaFoldDB" id="A0A9N8K518"/>
<feature type="domain" description="Epoxide hydrolase N-terminal" evidence="1">
    <location>
        <begin position="13"/>
        <end position="73"/>
    </location>
</feature>
<dbReference type="EMBL" id="CAIJEO010000013">
    <property type="protein sequence ID" value="CAD0100794.1"/>
    <property type="molecule type" value="Genomic_DNA"/>
</dbReference>
<dbReference type="SUPFAM" id="SSF53474">
    <property type="entry name" value="alpha/beta-Hydrolases"/>
    <property type="match status" value="1"/>
</dbReference>